<name>A0ABD6EYI6_9BILA</name>
<keyword evidence="2" id="KW-1185">Reference proteome</keyword>
<protein>
    <submittedName>
        <fullName evidence="1">Uncharacterized protein</fullName>
    </submittedName>
</protein>
<evidence type="ECO:0000313" key="1">
    <source>
        <dbReference type="EMBL" id="MFH4984981.1"/>
    </source>
</evidence>
<sequence length="106" mass="12192">MRSPMNFVACGGISRMCIVTALEWMRKRNMSRKHCCQRLESGKVPSYCRYLRFLGVCEKTDYFSNMVCTDMDASDESPEESLITSDSRDWETELGGKSYYVLCGIE</sequence>
<accession>A0ABD6EYI6</accession>
<comment type="caution">
    <text evidence="1">The sequence shown here is derived from an EMBL/GenBank/DDBJ whole genome shotgun (WGS) entry which is preliminary data.</text>
</comment>
<reference evidence="1 2" key="1">
    <citation type="submission" date="2024-08" db="EMBL/GenBank/DDBJ databases">
        <title>Gnathostoma spinigerum genome.</title>
        <authorList>
            <person name="Gonzalez-Bertolin B."/>
            <person name="Monzon S."/>
            <person name="Zaballos A."/>
            <person name="Jimenez P."/>
            <person name="Dekumyoy P."/>
            <person name="Varona S."/>
            <person name="Cuesta I."/>
            <person name="Sumanam S."/>
            <person name="Adisakwattana P."/>
            <person name="Gasser R.B."/>
            <person name="Hernandez-Gonzalez A."/>
            <person name="Young N.D."/>
            <person name="Perteguer M.J."/>
        </authorList>
    </citation>
    <scope>NUCLEOTIDE SEQUENCE [LARGE SCALE GENOMIC DNA]</scope>
    <source>
        <strain evidence="1">AL3</strain>
        <tissue evidence="1">Liver</tissue>
    </source>
</reference>
<dbReference type="Proteomes" id="UP001608902">
    <property type="component" value="Unassembled WGS sequence"/>
</dbReference>
<gene>
    <name evidence="1" type="ORF">AB6A40_011690</name>
</gene>
<organism evidence="1 2">
    <name type="scientific">Gnathostoma spinigerum</name>
    <dbReference type="NCBI Taxonomy" id="75299"/>
    <lineage>
        <taxon>Eukaryota</taxon>
        <taxon>Metazoa</taxon>
        <taxon>Ecdysozoa</taxon>
        <taxon>Nematoda</taxon>
        <taxon>Chromadorea</taxon>
        <taxon>Rhabditida</taxon>
        <taxon>Spirurina</taxon>
        <taxon>Gnathostomatomorpha</taxon>
        <taxon>Gnathostomatoidea</taxon>
        <taxon>Gnathostomatidae</taxon>
        <taxon>Gnathostoma</taxon>
    </lineage>
</organism>
<dbReference type="EMBL" id="JBGFUD010025142">
    <property type="protein sequence ID" value="MFH4984981.1"/>
    <property type="molecule type" value="Genomic_DNA"/>
</dbReference>
<evidence type="ECO:0000313" key="2">
    <source>
        <dbReference type="Proteomes" id="UP001608902"/>
    </source>
</evidence>
<dbReference type="AlphaFoldDB" id="A0ABD6EYI6"/>
<proteinExistence type="predicted"/>